<dbReference type="Proteomes" id="UP001595926">
    <property type="component" value="Unassembled WGS sequence"/>
</dbReference>
<name>A0ABV9T8L9_9GAMM</name>
<organism evidence="2 3">
    <name type="scientific">Pseudofrancisella aestuarii</name>
    <dbReference type="NCBI Taxonomy" id="2670347"/>
    <lineage>
        <taxon>Bacteria</taxon>
        <taxon>Pseudomonadati</taxon>
        <taxon>Pseudomonadota</taxon>
        <taxon>Gammaproteobacteria</taxon>
        <taxon>Thiotrichales</taxon>
        <taxon>Francisellaceae</taxon>
        <taxon>Pseudofrancisella</taxon>
    </lineage>
</organism>
<feature type="transmembrane region" description="Helical" evidence="1">
    <location>
        <begin position="32"/>
        <end position="51"/>
    </location>
</feature>
<sequence>MFSINKSFLTNLIALLLVVIGVYMANQQIKSVGFYALSGAITNWIAIYMLFEKIPFVYGSGIIPNKFENFKRAIKNMIMHQFFSEKNIEKFLSTSDMEPILKEALVKKLDYNKIFDSFIDAIMSSSYGSMIDMFLGGRTGLESLREKFIEKIDKMISDLLKNSHFDNLSISSMAKEKIESIINSRLDELTPKMVKDIIQQIIREHLAWLVVWGGVFGGVIGFIASYF</sequence>
<dbReference type="Pfam" id="PF04286">
    <property type="entry name" value="DUF445"/>
    <property type="match status" value="1"/>
</dbReference>
<gene>
    <name evidence="2" type="ORF">ACFPDQ_00125</name>
</gene>
<proteinExistence type="predicted"/>
<keyword evidence="1" id="KW-1133">Transmembrane helix</keyword>
<dbReference type="PANTHER" id="PTHR38568">
    <property type="entry name" value="DUF445 DOMAIN-CONTAINING PROTEIN-RELATED"/>
    <property type="match status" value="1"/>
</dbReference>
<evidence type="ECO:0000313" key="2">
    <source>
        <dbReference type="EMBL" id="MFC4891450.1"/>
    </source>
</evidence>
<keyword evidence="1" id="KW-0812">Transmembrane</keyword>
<reference evidence="3" key="1">
    <citation type="journal article" date="2019" name="Int. J. Syst. Evol. Microbiol.">
        <title>The Global Catalogue of Microorganisms (GCM) 10K type strain sequencing project: providing services to taxonomists for standard genome sequencing and annotation.</title>
        <authorList>
            <consortium name="The Broad Institute Genomics Platform"/>
            <consortium name="The Broad Institute Genome Sequencing Center for Infectious Disease"/>
            <person name="Wu L."/>
            <person name="Ma J."/>
        </authorList>
    </citation>
    <scope>NUCLEOTIDE SEQUENCE [LARGE SCALE GENOMIC DNA]</scope>
    <source>
        <strain evidence="3">CGMCC 1.13718</strain>
    </source>
</reference>
<keyword evidence="1" id="KW-0472">Membrane</keyword>
<accession>A0ABV9T8L9</accession>
<protein>
    <submittedName>
        <fullName evidence="2">DUF445 family protein</fullName>
    </submittedName>
</protein>
<feature type="transmembrane region" description="Helical" evidence="1">
    <location>
        <begin position="206"/>
        <end position="226"/>
    </location>
</feature>
<evidence type="ECO:0000313" key="3">
    <source>
        <dbReference type="Proteomes" id="UP001595926"/>
    </source>
</evidence>
<dbReference type="RefSeq" id="WP_119330802.1">
    <property type="nucleotide sequence ID" value="NZ_JBHSJH010000001.1"/>
</dbReference>
<feature type="transmembrane region" description="Helical" evidence="1">
    <location>
        <begin position="7"/>
        <end position="26"/>
    </location>
</feature>
<keyword evidence="3" id="KW-1185">Reference proteome</keyword>
<evidence type="ECO:0000256" key="1">
    <source>
        <dbReference type="SAM" id="Phobius"/>
    </source>
</evidence>
<dbReference type="InterPro" id="IPR007383">
    <property type="entry name" value="DUF445"/>
</dbReference>
<dbReference type="EMBL" id="JBHSJH010000001">
    <property type="protein sequence ID" value="MFC4891450.1"/>
    <property type="molecule type" value="Genomic_DNA"/>
</dbReference>
<dbReference type="PANTHER" id="PTHR38568:SF1">
    <property type="entry name" value="DUF445 DOMAIN-CONTAINING PROTEIN"/>
    <property type="match status" value="1"/>
</dbReference>
<comment type="caution">
    <text evidence="2">The sequence shown here is derived from an EMBL/GenBank/DDBJ whole genome shotgun (WGS) entry which is preliminary data.</text>
</comment>